<dbReference type="Proteomes" id="UP000001514">
    <property type="component" value="Unassembled WGS sequence"/>
</dbReference>
<accession>D8R641</accession>
<dbReference type="Gramene" id="EFJ32600">
    <property type="protein sequence ID" value="EFJ32600"/>
    <property type="gene ID" value="SELMODRAFT_407595"/>
</dbReference>
<name>D8R641_SELML</name>
<dbReference type="InParanoid" id="D8R641"/>
<evidence type="ECO:0000313" key="1">
    <source>
        <dbReference type="EMBL" id="EFJ32600.1"/>
    </source>
</evidence>
<dbReference type="AlphaFoldDB" id="D8R641"/>
<dbReference type="HOGENOM" id="CLU_049255_0_0_1"/>
<proteinExistence type="predicted"/>
<gene>
    <name evidence="1" type="ORF">SELMODRAFT_407595</name>
</gene>
<protein>
    <submittedName>
        <fullName evidence="1">Uncharacterized protein</fullName>
    </submittedName>
</protein>
<reference evidence="1 2" key="1">
    <citation type="journal article" date="2011" name="Science">
        <title>The Selaginella genome identifies genetic changes associated with the evolution of vascular plants.</title>
        <authorList>
            <person name="Banks J.A."/>
            <person name="Nishiyama T."/>
            <person name="Hasebe M."/>
            <person name="Bowman J.L."/>
            <person name="Gribskov M."/>
            <person name="dePamphilis C."/>
            <person name="Albert V.A."/>
            <person name="Aono N."/>
            <person name="Aoyama T."/>
            <person name="Ambrose B.A."/>
            <person name="Ashton N.W."/>
            <person name="Axtell M.J."/>
            <person name="Barker E."/>
            <person name="Barker M.S."/>
            <person name="Bennetzen J.L."/>
            <person name="Bonawitz N.D."/>
            <person name="Chapple C."/>
            <person name="Cheng C."/>
            <person name="Correa L.G."/>
            <person name="Dacre M."/>
            <person name="DeBarry J."/>
            <person name="Dreyer I."/>
            <person name="Elias M."/>
            <person name="Engstrom E.M."/>
            <person name="Estelle M."/>
            <person name="Feng L."/>
            <person name="Finet C."/>
            <person name="Floyd S.K."/>
            <person name="Frommer W.B."/>
            <person name="Fujita T."/>
            <person name="Gramzow L."/>
            <person name="Gutensohn M."/>
            <person name="Harholt J."/>
            <person name="Hattori M."/>
            <person name="Heyl A."/>
            <person name="Hirai T."/>
            <person name="Hiwatashi Y."/>
            <person name="Ishikawa M."/>
            <person name="Iwata M."/>
            <person name="Karol K.G."/>
            <person name="Koehler B."/>
            <person name="Kolukisaoglu U."/>
            <person name="Kubo M."/>
            <person name="Kurata T."/>
            <person name="Lalonde S."/>
            <person name="Li K."/>
            <person name="Li Y."/>
            <person name="Litt A."/>
            <person name="Lyons E."/>
            <person name="Manning G."/>
            <person name="Maruyama T."/>
            <person name="Michael T.P."/>
            <person name="Mikami K."/>
            <person name="Miyazaki S."/>
            <person name="Morinaga S."/>
            <person name="Murata T."/>
            <person name="Mueller-Roeber B."/>
            <person name="Nelson D.R."/>
            <person name="Obara M."/>
            <person name="Oguri Y."/>
            <person name="Olmstead R.G."/>
            <person name="Onodera N."/>
            <person name="Petersen B.L."/>
            <person name="Pils B."/>
            <person name="Prigge M."/>
            <person name="Rensing S.A."/>
            <person name="Riano-Pachon D.M."/>
            <person name="Roberts A.W."/>
            <person name="Sato Y."/>
            <person name="Scheller H.V."/>
            <person name="Schulz B."/>
            <person name="Schulz C."/>
            <person name="Shakirov E.V."/>
            <person name="Shibagaki N."/>
            <person name="Shinohara N."/>
            <person name="Shippen D.E."/>
            <person name="Soerensen I."/>
            <person name="Sotooka R."/>
            <person name="Sugimoto N."/>
            <person name="Sugita M."/>
            <person name="Sumikawa N."/>
            <person name="Tanurdzic M."/>
            <person name="Theissen G."/>
            <person name="Ulvskov P."/>
            <person name="Wakazuki S."/>
            <person name="Weng J.K."/>
            <person name="Willats W.W."/>
            <person name="Wipf D."/>
            <person name="Wolf P.G."/>
            <person name="Yang L."/>
            <person name="Zimmer A.D."/>
            <person name="Zhu Q."/>
            <person name="Mitros T."/>
            <person name="Hellsten U."/>
            <person name="Loque D."/>
            <person name="Otillar R."/>
            <person name="Salamov A."/>
            <person name="Schmutz J."/>
            <person name="Shapiro H."/>
            <person name="Lindquist E."/>
            <person name="Lucas S."/>
            <person name="Rokhsar D."/>
            <person name="Grigoriev I.V."/>
        </authorList>
    </citation>
    <scope>NUCLEOTIDE SEQUENCE [LARGE SCALE GENOMIC DNA]</scope>
</reference>
<evidence type="ECO:0000313" key="2">
    <source>
        <dbReference type="Proteomes" id="UP000001514"/>
    </source>
</evidence>
<organism evidence="2">
    <name type="scientific">Selaginella moellendorffii</name>
    <name type="common">Spikemoss</name>
    <dbReference type="NCBI Taxonomy" id="88036"/>
    <lineage>
        <taxon>Eukaryota</taxon>
        <taxon>Viridiplantae</taxon>
        <taxon>Streptophyta</taxon>
        <taxon>Embryophyta</taxon>
        <taxon>Tracheophyta</taxon>
        <taxon>Lycopodiopsida</taxon>
        <taxon>Selaginellales</taxon>
        <taxon>Selaginellaceae</taxon>
        <taxon>Selaginella</taxon>
    </lineage>
</organism>
<dbReference type="KEGG" id="smo:SELMODRAFT_407595"/>
<dbReference type="EMBL" id="GL377572">
    <property type="protein sequence ID" value="EFJ32600.1"/>
    <property type="molecule type" value="Genomic_DNA"/>
</dbReference>
<sequence length="332" mass="38682">MLKKEVQELGLMKDVVQGLKRAVDTLVLYDVLDNITTKLSYAVTRLIAEELQALDTKARCEYFQSIFPRKTLLSVTYPGILWDLKVEDADEDPQQAKQEQQVNDEDEGQERKRVKLLEQLQVQEWKRKKVALLLSAERIASTELQVPVSSLRKTVASYVLELKGQRHKSVHRYQLHPPVNERKVLDTSMPATREMVSTCLKTPPLQSSATVIQDVQGLRDIVVFSSRLSLLLQHWTFWRLDKITVEAVLQSLITRFSGNVALRFRDFLVKNGRLPFPFNRLWRTQIATDDKFDAWLICDDSHYIWLSRRGEWINEKYEVVIHTFDGWSLQEK</sequence>
<keyword evidence="2" id="KW-1185">Reference proteome</keyword>